<name>A0ABU0I3H2_9HYPH</name>
<evidence type="ECO:0000313" key="3">
    <source>
        <dbReference type="Proteomes" id="UP001231124"/>
    </source>
</evidence>
<dbReference type="SUPFAM" id="SSF81301">
    <property type="entry name" value="Nucleotidyltransferase"/>
    <property type="match status" value="1"/>
</dbReference>
<dbReference type="InterPro" id="IPR002934">
    <property type="entry name" value="Polymerase_NTP_transf_dom"/>
</dbReference>
<dbReference type="PANTHER" id="PTHR33933:SF1">
    <property type="entry name" value="PROTEIN ADENYLYLTRANSFERASE MNTA-RELATED"/>
    <property type="match status" value="1"/>
</dbReference>
<dbReference type="InterPro" id="IPR052548">
    <property type="entry name" value="Type_VII_TA_antitoxin"/>
</dbReference>
<evidence type="ECO:0000259" key="1">
    <source>
        <dbReference type="PROSITE" id="PS50910"/>
    </source>
</evidence>
<sequence length="316" mass="36333">MKTSLDHLPRLRQRQLDYVVRVLLEEFEKRTERGTQVWTRGGRVLKIVLFGSFARGDWVDSPQTNYLSDFDILVVVNHPQLTDKAEYWEEADDRFSRRRLTDILFPEVGFILHTYADVNDQIARGRPFFLNIVREGIALYEAKGFPLAAPGEMPPDLIREETIGNFQEWLPYAEGGLNLAKMALTFGNWRDAAFMAHQVAERAYTCVLLTLTLYSPASHNIRNLRNKAEGLAPELRAVWPPNHGLTRRCFELLYQAYIKARYSKHYRITDEELAYSLARLEVLLATVRMVCERHLTAMGIDPTALPPPDAEDGHTN</sequence>
<dbReference type="Gene3D" id="1.20.120.330">
    <property type="entry name" value="Nucleotidyltransferases domain 2"/>
    <property type="match status" value="1"/>
</dbReference>
<dbReference type="SUPFAM" id="SSF81593">
    <property type="entry name" value="Nucleotidyltransferase substrate binding subunit/domain"/>
    <property type="match status" value="1"/>
</dbReference>
<dbReference type="InterPro" id="IPR043519">
    <property type="entry name" value="NT_sf"/>
</dbReference>
<dbReference type="SMART" id="SM00748">
    <property type="entry name" value="HEPN"/>
    <property type="match status" value="1"/>
</dbReference>
<dbReference type="Pfam" id="PF01909">
    <property type="entry name" value="NTP_transf_2"/>
    <property type="match status" value="1"/>
</dbReference>
<dbReference type="CDD" id="cd05403">
    <property type="entry name" value="NT_KNTase_like"/>
    <property type="match status" value="1"/>
</dbReference>
<evidence type="ECO:0000313" key="2">
    <source>
        <dbReference type="EMBL" id="MDQ0448241.1"/>
    </source>
</evidence>
<organism evidence="2 3">
    <name type="scientific">Methylobacterium aerolatum</name>
    <dbReference type="NCBI Taxonomy" id="418708"/>
    <lineage>
        <taxon>Bacteria</taxon>
        <taxon>Pseudomonadati</taxon>
        <taxon>Pseudomonadota</taxon>
        <taxon>Alphaproteobacteria</taxon>
        <taxon>Hyphomicrobiales</taxon>
        <taxon>Methylobacteriaceae</taxon>
        <taxon>Methylobacterium</taxon>
    </lineage>
</organism>
<dbReference type="Gene3D" id="3.30.460.10">
    <property type="entry name" value="Beta Polymerase, domain 2"/>
    <property type="match status" value="1"/>
</dbReference>
<dbReference type="Proteomes" id="UP001231124">
    <property type="component" value="Unassembled WGS sequence"/>
</dbReference>
<proteinExistence type="predicted"/>
<dbReference type="Pfam" id="PF05168">
    <property type="entry name" value="HEPN"/>
    <property type="match status" value="1"/>
</dbReference>
<accession>A0ABU0I3H2</accession>
<dbReference type="PANTHER" id="PTHR33933">
    <property type="entry name" value="NUCLEOTIDYLTRANSFERASE"/>
    <property type="match status" value="1"/>
</dbReference>
<keyword evidence="3" id="KW-1185">Reference proteome</keyword>
<dbReference type="EMBL" id="JAUSVP010000007">
    <property type="protein sequence ID" value="MDQ0448241.1"/>
    <property type="molecule type" value="Genomic_DNA"/>
</dbReference>
<reference evidence="2 3" key="1">
    <citation type="submission" date="2023-07" db="EMBL/GenBank/DDBJ databases">
        <title>Genomic Encyclopedia of Type Strains, Phase IV (KMG-IV): sequencing the most valuable type-strain genomes for metagenomic binning, comparative biology and taxonomic classification.</title>
        <authorList>
            <person name="Goeker M."/>
        </authorList>
    </citation>
    <scope>NUCLEOTIDE SEQUENCE [LARGE SCALE GENOMIC DNA]</scope>
    <source>
        <strain evidence="2 3">DSM 19013</strain>
    </source>
</reference>
<dbReference type="PROSITE" id="PS50910">
    <property type="entry name" value="HEPN"/>
    <property type="match status" value="1"/>
</dbReference>
<comment type="caution">
    <text evidence="2">The sequence shown here is derived from an EMBL/GenBank/DDBJ whole genome shotgun (WGS) entry which is preliminary data.</text>
</comment>
<gene>
    <name evidence="2" type="ORF">QO012_002749</name>
</gene>
<dbReference type="InterPro" id="IPR007842">
    <property type="entry name" value="HEPN_dom"/>
</dbReference>
<feature type="domain" description="HEPN" evidence="1">
    <location>
        <begin position="170"/>
        <end position="290"/>
    </location>
</feature>
<protein>
    <submittedName>
        <fullName evidence="2">Nucleotidyltransferase/HEPN domain-containing protein</fullName>
    </submittedName>
</protein>
<dbReference type="RefSeq" id="WP_238201713.1">
    <property type="nucleotide sequence ID" value="NZ_BPQE01000005.1"/>
</dbReference>